<keyword evidence="14" id="KW-1185">Reference proteome</keyword>
<dbReference type="InterPro" id="IPR002659">
    <property type="entry name" value="Glyco_trans_31"/>
</dbReference>
<comment type="pathway">
    <text evidence="3">Protein modification; protein glycosylation.</text>
</comment>
<evidence type="ECO:0000256" key="11">
    <source>
        <dbReference type="ARBA" id="ARBA00023136"/>
    </source>
</evidence>
<keyword evidence="6" id="KW-0808">Transferase</keyword>
<dbReference type="GO" id="GO:0016758">
    <property type="term" value="F:hexosyltransferase activity"/>
    <property type="evidence" value="ECO:0007669"/>
    <property type="project" value="InterPro"/>
</dbReference>
<keyword evidence="8" id="KW-0735">Signal-anchor</keyword>
<dbReference type="AlphaFoldDB" id="A0AAN7FY25"/>
<evidence type="ECO:0000256" key="9">
    <source>
        <dbReference type="ARBA" id="ARBA00022989"/>
    </source>
</evidence>
<evidence type="ECO:0000256" key="1">
    <source>
        <dbReference type="ARBA" id="ARBA00001936"/>
    </source>
</evidence>
<dbReference type="Pfam" id="PF01762">
    <property type="entry name" value="Galactosyl_T"/>
    <property type="match status" value="1"/>
</dbReference>
<keyword evidence="11" id="KW-0472">Membrane</keyword>
<evidence type="ECO:0000256" key="7">
    <source>
        <dbReference type="ARBA" id="ARBA00022692"/>
    </source>
</evidence>
<proteinExistence type="inferred from homology"/>
<keyword evidence="5" id="KW-0328">Glycosyltransferase</keyword>
<comment type="cofactor">
    <cofactor evidence="1">
        <name>Mn(2+)</name>
        <dbReference type="ChEBI" id="CHEBI:29035"/>
    </cofactor>
</comment>
<evidence type="ECO:0000313" key="14">
    <source>
        <dbReference type="Proteomes" id="UP001324115"/>
    </source>
</evidence>
<evidence type="ECO:0000256" key="2">
    <source>
        <dbReference type="ARBA" id="ARBA00004323"/>
    </source>
</evidence>
<name>A0AAN7FY25_QUERU</name>
<keyword evidence="9" id="KW-1133">Transmembrane helix</keyword>
<evidence type="ECO:0000256" key="4">
    <source>
        <dbReference type="ARBA" id="ARBA00008661"/>
    </source>
</evidence>
<evidence type="ECO:0000256" key="10">
    <source>
        <dbReference type="ARBA" id="ARBA00023034"/>
    </source>
</evidence>
<evidence type="ECO:0000256" key="12">
    <source>
        <dbReference type="ARBA" id="ARBA00023211"/>
    </source>
</evidence>
<evidence type="ECO:0000256" key="5">
    <source>
        <dbReference type="ARBA" id="ARBA00022676"/>
    </source>
</evidence>
<evidence type="ECO:0000256" key="8">
    <source>
        <dbReference type="ARBA" id="ARBA00022968"/>
    </source>
</evidence>
<comment type="subcellular location">
    <subcellularLocation>
        <location evidence="2">Golgi apparatus membrane</location>
        <topology evidence="2">Single-pass type II membrane protein</topology>
    </subcellularLocation>
</comment>
<keyword evidence="12" id="KW-0464">Manganese</keyword>
<evidence type="ECO:0000256" key="6">
    <source>
        <dbReference type="ARBA" id="ARBA00022679"/>
    </source>
</evidence>
<sequence length="81" mass="9382">MVINANRGDSLDRNINEENRSTKDFLILEVHEEAQEELPKKAKFFLSTTVQKWDADIFVKVDDNIDLDLEALIGLLERRHG</sequence>
<evidence type="ECO:0000313" key="13">
    <source>
        <dbReference type="EMBL" id="KAK4600707.1"/>
    </source>
</evidence>
<dbReference type="GO" id="GO:0000139">
    <property type="term" value="C:Golgi membrane"/>
    <property type="evidence" value="ECO:0007669"/>
    <property type="project" value="UniProtKB-SubCell"/>
</dbReference>
<comment type="caution">
    <text evidence="13">The sequence shown here is derived from an EMBL/GenBank/DDBJ whole genome shotgun (WGS) entry which is preliminary data.</text>
</comment>
<gene>
    <name evidence="13" type="ORF">RGQ29_010373</name>
</gene>
<organism evidence="13 14">
    <name type="scientific">Quercus rubra</name>
    <name type="common">Northern red oak</name>
    <name type="synonym">Quercus borealis</name>
    <dbReference type="NCBI Taxonomy" id="3512"/>
    <lineage>
        <taxon>Eukaryota</taxon>
        <taxon>Viridiplantae</taxon>
        <taxon>Streptophyta</taxon>
        <taxon>Embryophyta</taxon>
        <taxon>Tracheophyta</taxon>
        <taxon>Spermatophyta</taxon>
        <taxon>Magnoliopsida</taxon>
        <taxon>eudicotyledons</taxon>
        <taxon>Gunneridae</taxon>
        <taxon>Pentapetalae</taxon>
        <taxon>rosids</taxon>
        <taxon>fabids</taxon>
        <taxon>Fagales</taxon>
        <taxon>Fagaceae</taxon>
        <taxon>Quercus</taxon>
    </lineage>
</organism>
<evidence type="ECO:0008006" key="15">
    <source>
        <dbReference type="Google" id="ProtNLM"/>
    </source>
</evidence>
<accession>A0AAN7FY25</accession>
<comment type="similarity">
    <text evidence="4">Belongs to the glycosyltransferase 31 family.</text>
</comment>
<reference evidence="13 14" key="1">
    <citation type="journal article" date="2023" name="G3 (Bethesda)">
        <title>A haplotype-resolved chromosome-scale genome for Quercus rubra L. provides insights into the genetics of adaptive traits for red oak species.</title>
        <authorList>
            <person name="Kapoor B."/>
            <person name="Jenkins J."/>
            <person name="Schmutz J."/>
            <person name="Zhebentyayeva T."/>
            <person name="Kuelheim C."/>
            <person name="Coggeshall M."/>
            <person name="Heim C."/>
            <person name="Lasky J.R."/>
            <person name="Leites L."/>
            <person name="Islam-Faridi N."/>
            <person name="Romero-Severson J."/>
            <person name="DeLeo V.L."/>
            <person name="Lucas S.M."/>
            <person name="Lazic D."/>
            <person name="Gailing O."/>
            <person name="Carlson J."/>
            <person name="Staton M."/>
        </authorList>
    </citation>
    <scope>NUCLEOTIDE SEQUENCE [LARGE SCALE GENOMIC DNA]</scope>
    <source>
        <strain evidence="13">Pseudo-F2</strain>
    </source>
</reference>
<keyword evidence="7" id="KW-0812">Transmembrane</keyword>
<evidence type="ECO:0000256" key="3">
    <source>
        <dbReference type="ARBA" id="ARBA00004922"/>
    </source>
</evidence>
<keyword evidence="10" id="KW-0333">Golgi apparatus</keyword>
<dbReference type="Proteomes" id="UP001324115">
    <property type="component" value="Unassembled WGS sequence"/>
</dbReference>
<protein>
    <recommendedName>
        <fullName evidence="15">Hexosyltransferase</fullName>
    </recommendedName>
</protein>
<dbReference type="EMBL" id="JAXUIC010000002">
    <property type="protein sequence ID" value="KAK4600707.1"/>
    <property type="molecule type" value="Genomic_DNA"/>
</dbReference>